<dbReference type="PROSITE" id="PS52016">
    <property type="entry name" value="TONB_DEPENDENT_REC_3"/>
    <property type="match status" value="1"/>
</dbReference>
<dbReference type="PANTHER" id="PTHR30069:SF29">
    <property type="entry name" value="HEMOGLOBIN AND HEMOGLOBIN-HAPTOGLOBIN-BINDING PROTEIN 1-RELATED"/>
    <property type="match status" value="1"/>
</dbReference>
<accession>A0A382M0Q3</accession>
<name>A0A382M0Q3_9ZZZZ</name>
<feature type="non-terminal residue" evidence="3">
    <location>
        <position position="238"/>
    </location>
</feature>
<dbReference type="Pfam" id="PF13620">
    <property type="entry name" value="CarboxypepD_reg"/>
    <property type="match status" value="1"/>
</dbReference>
<reference evidence="3" key="1">
    <citation type="submission" date="2018-05" db="EMBL/GenBank/DDBJ databases">
        <authorList>
            <person name="Lanie J.A."/>
            <person name="Ng W.-L."/>
            <person name="Kazmierczak K.M."/>
            <person name="Andrzejewski T.M."/>
            <person name="Davidsen T.M."/>
            <person name="Wayne K.J."/>
            <person name="Tettelin H."/>
            <person name="Glass J.I."/>
            <person name="Rusch D."/>
            <person name="Podicherti R."/>
            <person name="Tsui H.-C.T."/>
            <person name="Winkler M.E."/>
        </authorList>
    </citation>
    <scope>NUCLEOTIDE SEQUENCE</scope>
</reference>
<gene>
    <name evidence="3" type="ORF">METZ01_LOCUS294101</name>
</gene>
<evidence type="ECO:0000259" key="2">
    <source>
        <dbReference type="Pfam" id="PF07715"/>
    </source>
</evidence>
<dbReference type="InterPro" id="IPR012910">
    <property type="entry name" value="Plug_dom"/>
</dbReference>
<dbReference type="InterPro" id="IPR039426">
    <property type="entry name" value="TonB-dep_rcpt-like"/>
</dbReference>
<dbReference type="InterPro" id="IPR008969">
    <property type="entry name" value="CarboxyPept-like_regulatory"/>
</dbReference>
<dbReference type="AlphaFoldDB" id="A0A382M0Q3"/>
<dbReference type="GO" id="GO:0044718">
    <property type="term" value="P:siderophore transmembrane transport"/>
    <property type="evidence" value="ECO:0007669"/>
    <property type="project" value="TreeGrafter"/>
</dbReference>
<sequence>MNSTRTIGINIITIISILFAHGGDHKRGGHKHDGCSIYGTVIDSITNKAIEYTSVSVIDADGTVITGGISDYEGKFKVQGIRPGEYNVKIEYMGFTSIVIKDIRLSFRESPVKSLGEIKLQPTSLELEAVKVIDDKPIFEFEADKMIYNSSDDIVAGSGTAEDVLNKVPMVTVDQDGEVSLRGNPNVKILVNGRPNRQEGDVDNIPASLIDKVEIITSPSAKYDPEGMAGIINIVLKK</sequence>
<dbReference type="SUPFAM" id="SSF56935">
    <property type="entry name" value="Porins"/>
    <property type="match status" value="1"/>
</dbReference>
<dbReference type="PANTHER" id="PTHR30069">
    <property type="entry name" value="TONB-DEPENDENT OUTER MEMBRANE RECEPTOR"/>
    <property type="match status" value="1"/>
</dbReference>
<keyword evidence="1" id="KW-0732">Signal</keyword>
<evidence type="ECO:0000313" key="3">
    <source>
        <dbReference type="EMBL" id="SVC41247.1"/>
    </source>
</evidence>
<dbReference type="InterPro" id="IPR037066">
    <property type="entry name" value="Plug_dom_sf"/>
</dbReference>
<dbReference type="Gene3D" id="2.60.40.1120">
    <property type="entry name" value="Carboxypeptidase-like, regulatory domain"/>
    <property type="match status" value="1"/>
</dbReference>
<feature type="domain" description="TonB-dependent receptor plug" evidence="2">
    <location>
        <begin position="157"/>
        <end position="231"/>
    </location>
</feature>
<dbReference type="Pfam" id="PF07715">
    <property type="entry name" value="Plug"/>
    <property type="match status" value="1"/>
</dbReference>
<proteinExistence type="predicted"/>
<protein>
    <recommendedName>
        <fullName evidence="2">TonB-dependent receptor plug domain-containing protein</fullName>
    </recommendedName>
</protein>
<evidence type="ECO:0000256" key="1">
    <source>
        <dbReference type="ARBA" id="ARBA00022729"/>
    </source>
</evidence>
<dbReference type="EMBL" id="UINC01089837">
    <property type="protein sequence ID" value="SVC41247.1"/>
    <property type="molecule type" value="Genomic_DNA"/>
</dbReference>
<organism evidence="3">
    <name type="scientific">marine metagenome</name>
    <dbReference type="NCBI Taxonomy" id="408172"/>
    <lineage>
        <taxon>unclassified sequences</taxon>
        <taxon>metagenomes</taxon>
        <taxon>ecological metagenomes</taxon>
    </lineage>
</organism>
<dbReference type="SUPFAM" id="SSF49464">
    <property type="entry name" value="Carboxypeptidase regulatory domain-like"/>
    <property type="match status" value="1"/>
</dbReference>
<dbReference type="GO" id="GO:0015344">
    <property type="term" value="F:siderophore uptake transmembrane transporter activity"/>
    <property type="evidence" value="ECO:0007669"/>
    <property type="project" value="TreeGrafter"/>
</dbReference>
<dbReference type="Gene3D" id="2.170.130.10">
    <property type="entry name" value="TonB-dependent receptor, plug domain"/>
    <property type="match status" value="1"/>
</dbReference>